<dbReference type="PROSITE" id="PS50943">
    <property type="entry name" value="HTH_CROC1"/>
    <property type="match status" value="1"/>
</dbReference>
<keyword evidence="3" id="KW-0802">TPR repeat</keyword>
<dbReference type="Pfam" id="PF03704">
    <property type="entry name" value="BTAD"/>
    <property type="match status" value="1"/>
</dbReference>
<dbReference type="GO" id="GO:0006355">
    <property type="term" value="P:regulation of DNA-templated transcription"/>
    <property type="evidence" value="ECO:0007669"/>
    <property type="project" value="InterPro"/>
</dbReference>
<dbReference type="Gene3D" id="1.10.260.40">
    <property type="entry name" value="lambda repressor-like DNA-binding domains"/>
    <property type="match status" value="1"/>
</dbReference>
<dbReference type="Pfam" id="PF01381">
    <property type="entry name" value="HTH_3"/>
    <property type="match status" value="1"/>
</dbReference>
<dbReference type="CDD" id="cd00093">
    <property type="entry name" value="HTH_XRE"/>
    <property type="match status" value="1"/>
</dbReference>
<dbReference type="SMART" id="SM01043">
    <property type="entry name" value="BTAD"/>
    <property type="match status" value="1"/>
</dbReference>
<keyword evidence="8" id="KW-1185">Reference proteome</keyword>
<dbReference type="EMBL" id="QGGR01000005">
    <property type="protein sequence ID" value="PWK48834.1"/>
    <property type="molecule type" value="Genomic_DNA"/>
</dbReference>
<dbReference type="SMART" id="SM00530">
    <property type="entry name" value="HTH_XRE"/>
    <property type="match status" value="1"/>
</dbReference>
<dbReference type="Pfam" id="PF13424">
    <property type="entry name" value="TPR_12"/>
    <property type="match status" value="1"/>
</dbReference>
<dbReference type="Gene3D" id="1.10.10.10">
    <property type="entry name" value="Winged helix-like DNA-binding domain superfamily/Winged helix DNA-binding domain"/>
    <property type="match status" value="1"/>
</dbReference>
<comment type="caution">
    <text evidence="7">The sequence shown here is derived from an EMBL/GenBank/DDBJ whole genome shotgun (WGS) entry which is preliminary data.</text>
</comment>
<dbReference type="Gene3D" id="1.25.40.10">
    <property type="entry name" value="Tetratricopeptide repeat domain"/>
    <property type="match status" value="3"/>
</dbReference>
<dbReference type="InterPro" id="IPR027417">
    <property type="entry name" value="P-loop_NTPase"/>
</dbReference>
<dbReference type="PROSITE" id="PS50005">
    <property type="entry name" value="TPR"/>
    <property type="match status" value="1"/>
</dbReference>
<dbReference type="Pfam" id="PF00486">
    <property type="entry name" value="Trans_reg_C"/>
    <property type="match status" value="1"/>
</dbReference>
<dbReference type="GO" id="GO:0043531">
    <property type="term" value="F:ADP binding"/>
    <property type="evidence" value="ECO:0007669"/>
    <property type="project" value="InterPro"/>
</dbReference>
<dbReference type="PANTHER" id="PTHR47691">
    <property type="entry name" value="REGULATOR-RELATED"/>
    <property type="match status" value="1"/>
</dbReference>
<evidence type="ECO:0000256" key="2">
    <source>
        <dbReference type="ARBA" id="ARBA00023125"/>
    </source>
</evidence>
<evidence type="ECO:0000259" key="5">
    <source>
        <dbReference type="PROSITE" id="PS50943"/>
    </source>
</evidence>
<organism evidence="7 8">
    <name type="scientific">Actinoplanes xinjiangensis</name>
    <dbReference type="NCBI Taxonomy" id="512350"/>
    <lineage>
        <taxon>Bacteria</taxon>
        <taxon>Bacillati</taxon>
        <taxon>Actinomycetota</taxon>
        <taxon>Actinomycetes</taxon>
        <taxon>Micromonosporales</taxon>
        <taxon>Micromonosporaceae</taxon>
        <taxon>Actinoplanes</taxon>
    </lineage>
</organism>
<feature type="DNA-binding region" description="OmpR/PhoB-type" evidence="4">
    <location>
        <begin position="76"/>
        <end position="179"/>
    </location>
</feature>
<feature type="repeat" description="TPR" evidence="3">
    <location>
        <begin position="859"/>
        <end position="892"/>
    </location>
</feature>
<dbReference type="SMART" id="SM00028">
    <property type="entry name" value="TPR"/>
    <property type="match status" value="7"/>
</dbReference>
<reference evidence="7 8" key="1">
    <citation type="submission" date="2018-05" db="EMBL/GenBank/DDBJ databases">
        <title>Genomic Encyclopedia of Archaeal and Bacterial Type Strains, Phase II (KMG-II): from individual species to whole genera.</title>
        <authorList>
            <person name="Goeker M."/>
        </authorList>
    </citation>
    <scope>NUCLEOTIDE SEQUENCE [LARGE SCALE GENOMIC DNA]</scope>
    <source>
        <strain evidence="7 8">DSM 45184</strain>
    </source>
</reference>
<protein>
    <submittedName>
        <fullName evidence="7">DNA-binding SARP family transcriptional activator</fullName>
    </submittedName>
</protein>
<dbReference type="InterPro" id="IPR036388">
    <property type="entry name" value="WH-like_DNA-bd_sf"/>
</dbReference>
<keyword evidence="2 4" id="KW-0238">DNA-binding</keyword>
<dbReference type="PANTHER" id="PTHR47691:SF3">
    <property type="entry name" value="HTH-TYPE TRANSCRIPTIONAL REGULATOR RV0890C-RELATED"/>
    <property type="match status" value="1"/>
</dbReference>
<accession>A0A316FJE1</accession>
<evidence type="ECO:0000313" key="7">
    <source>
        <dbReference type="EMBL" id="PWK48834.1"/>
    </source>
</evidence>
<dbReference type="Gene3D" id="3.40.50.300">
    <property type="entry name" value="P-loop containing nucleotide triphosphate hydrolases"/>
    <property type="match status" value="1"/>
</dbReference>
<dbReference type="PRINTS" id="PR00364">
    <property type="entry name" value="DISEASERSIST"/>
</dbReference>
<dbReference type="AlphaFoldDB" id="A0A316FJE1"/>
<comment type="similarity">
    <text evidence="1">Belongs to the AfsR/DnrI/RedD regulatory family.</text>
</comment>
<dbReference type="InterPro" id="IPR011990">
    <property type="entry name" value="TPR-like_helical_dom_sf"/>
</dbReference>
<dbReference type="InterPro" id="IPR001867">
    <property type="entry name" value="OmpR/PhoB-type_DNA-bd"/>
</dbReference>
<dbReference type="PROSITE" id="PS51755">
    <property type="entry name" value="OMPR_PHOB"/>
    <property type="match status" value="1"/>
</dbReference>
<dbReference type="InterPro" id="IPR016032">
    <property type="entry name" value="Sig_transdc_resp-reg_C-effctor"/>
</dbReference>
<dbReference type="InterPro" id="IPR019734">
    <property type="entry name" value="TPR_rpt"/>
</dbReference>
<proteinExistence type="inferred from homology"/>
<dbReference type="InterPro" id="IPR005158">
    <property type="entry name" value="BTAD"/>
</dbReference>
<sequence length="1116" mass="121144">MDGLGRMIRKWRQERGLSQRELAVRAGISLGAVRDLEQERSSRPRLRSGKALADALELSPAEREQLQRLTAPSRTGPAVPPGPVHVSVLGPLTVTTPAGPVTIGFGKHRAVLARLAMTPHHPVSREELIEVLWPDGAPASAANVLQTYVSRLRRILEPVPADGAAAPLSWTPGGYRLWLPPERLDLLTYRARVAESERWAASDPQRGFDLLIAALDLWRGEWAAEDIPELREHHLVTALTEELIETTIRLARLGLVVQRLPEALPRLRRLTARHLWHEPLHARLVITLAAAGQQAAALEAYDQIRYRLAEELAIDPGADLVAARQAVLAGRWEAPVNPRAERLPTPWQAPAAPGNFTGRAEQLNTIQRLFRGEPGRQVTCVVSGMAGVGKTSLALRAAELLRDDFPDGQLYVDLRGADDEPVSTLAVLSRLLRGLGTPARAIPIEADEAGALYRSVLAGRRVLVILDNARNSAQIQPLLPGGGSSGVLITSRHACPDLFGATHVDLPVLSREEAVVMLHGRTRTAWSTADRQAAATLAEACGRLPVALRMVMSRLTRRTPAELLRLMSGTGSSEDDAALQDTFALSYRELRPDTARLFRVAAHFPGTSFSLAAAAALAGWDAEVTGRALDRLVEANMIEAAGTDRYRYHDLLRQYAVELQPADGAPEALYRLADWYLTRTAAAVRLFYPAMVRLPTDADPAEMYFADVSAAAAWLDEEIGNLVALIETAALGGHPERAWQLADQLRSYFFVRRDAVSWLATGQAGLTAAETTGDPTAQAAMHQTVGQAHWSVGRHRDALRSYEHGVAAAREGGWLIGEAYLLHNLGLVHAELGMTDEAHDLYQHVLRVGAGPEFTHIRAVTLNDLGVMCTEQGRLHEAVRHFRAALALNSDEGRLPSATANRSNLGMVLRQLEEFEAAHECLTQALTYYQETANQNGQMASMDELSQLYQQRSEWSAGVGAAVEALRIAGQLANPKATAGVLNTLGGALLGARAVTEAQARFREALELSRRNGYLYSEAQAAVGLADTLLALGETDEARAVATRALEVAGLHDYRILAGDALTTLARAALADGDPAGVREHCAAARSHYRTTGTPSRLRELDRLARHAAPERLVDS</sequence>
<dbReference type="GO" id="GO:0003677">
    <property type="term" value="F:DNA binding"/>
    <property type="evidence" value="ECO:0007669"/>
    <property type="project" value="UniProtKB-UniRule"/>
</dbReference>
<evidence type="ECO:0000256" key="3">
    <source>
        <dbReference type="PROSITE-ProRule" id="PRU00339"/>
    </source>
</evidence>
<dbReference type="InterPro" id="IPR001387">
    <property type="entry name" value="Cro/C1-type_HTH"/>
</dbReference>
<evidence type="ECO:0000256" key="4">
    <source>
        <dbReference type="PROSITE-ProRule" id="PRU01091"/>
    </source>
</evidence>
<feature type="domain" description="HTH cro/C1-type" evidence="5">
    <location>
        <begin position="8"/>
        <end position="63"/>
    </location>
</feature>
<dbReference type="SUPFAM" id="SSF48452">
    <property type="entry name" value="TPR-like"/>
    <property type="match status" value="3"/>
</dbReference>
<dbReference type="SMART" id="SM00862">
    <property type="entry name" value="Trans_reg_C"/>
    <property type="match status" value="1"/>
</dbReference>
<dbReference type="SUPFAM" id="SSF47413">
    <property type="entry name" value="lambda repressor-like DNA-binding domains"/>
    <property type="match status" value="1"/>
</dbReference>
<dbReference type="SUPFAM" id="SSF52540">
    <property type="entry name" value="P-loop containing nucleoside triphosphate hydrolases"/>
    <property type="match status" value="1"/>
</dbReference>
<dbReference type="GO" id="GO:0000160">
    <property type="term" value="P:phosphorelay signal transduction system"/>
    <property type="evidence" value="ECO:0007669"/>
    <property type="project" value="InterPro"/>
</dbReference>
<name>A0A316FJE1_9ACTN</name>
<feature type="domain" description="OmpR/PhoB-type" evidence="6">
    <location>
        <begin position="76"/>
        <end position="179"/>
    </location>
</feature>
<evidence type="ECO:0000256" key="1">
    <source>
        <dbReference type="ARBA" id="ARBA00005820"/>
    </source>
</evidence>
<evidence type="ECO:0000259" key="6">
    <source>
        <dbReference type="PROSITE" id="PS51755"/>
    </source>
</evidence>
<evidence type="ECO:0000313" key="8">
    <source>
        <dbReference type="Proteomes" id="UP000245697"/>
    </source>
</evidence>
<dbReference type="Proteomes" id="UP000245697">
    <property type="component" value="Unassembled WGS sequence"/>
</dbReference>
<gene>
    <name evidence="7" type="ORF">BC793_105184</name>
</gene>
<dbReference type="InterPro" id="IPR010982">
    <property type="entry name" value="Lambda_DNA-bd_dom_sf"/>
</dbReference>
<dbReference type="SUPFAM" id="SSF46894">
    <property type="entry name" value="C-terminal effector domain of the bipartite response regulators"/>
    <property type="match status" value="1"/>
</dbReference>